<gene>
    <name evidence="1" type="ORF">PRK78_000018</name>
</gene>
<accession>A0AAF0IFK8</accession>
<evidence type="ECO:0000313" key="1">
    <source>
        <dbReference type="EMBL" id="WEW54598.1"/>
    </source>
</evidence>
<dbReference type="Proteomes" id="UP001219355">
    <property type="component" value="Chromosome 1"/>
</dbReference>
<evidence type="ECO:0008006" key="3">
    <source>
        <dbReference type="Google" id="ProtNLM"/>
    </source>
</evidence>
<evidence type="ECO:0000313" key="2">
    <source>
        <dbReference type="Proteomes" id="UP001219355"/>
    </source>
</evidence>
<keyword evidence="2" id="KW-1185">Reference proteome</keyword>
<reference evidence="1" key="1">
    <citation type="submission" date="2023-03" db="EMBL/GenBank/DDBJ databases">
        <title>Emydomyces testavorans Genome Sequence.</title>
        <authorList>
            <person name="Hoyer L."/>
        </authorList>
    </citation>
    <scope>NUCLEOTIDE SEQUENCE</scope>
    <source>
        <strain evidence="1">16-2883</strain>
    </source>
</reference>
<sequence length="170" mass="19679">METMELQLIIFNPIVPNQTYTAHWALYLPESADGRKGTMAHLKRDKKLSITGKGPPYLETKVNYTPDESRGIHARLYLPQTKPTTAELRQASQAIYDRYLASEGYDYVNNNCQKFVMDILHELNRLNPDAVPLEAINTAPRKLDDFLRENKKKLKDIFKVDFKFCMAIRD</sequence>
<protein>
    <recommendedName>
        <fullName evidence="3">PPPDE domain-containing protein</fullName>
    </recommendedName>
</protein>
<proteinExistence type="predicted"/>
<name>A0AAF0IFK8_9EURO</name>
<organism evidence="1 2">
    <name type="scientific">Emydomyces testavorans</name>
    <dbReference type="NCBI Taxonomy" id="2070801"/>
    <lineage>
        <taxon>Eukaryota</taxon>
        <taxon>Fungi</taxon>
        <taxon>Dikarya</taxon>
        <taxon>Ascomycota</taxon>
        <taxon>Pezizomycotina</taxon>
        <taxon>Eurotiomycetes</taxon>
        <taxon>Eurotiomycetidae</taxon>
        <taxon>Onygenales</taxon>
        <taxon>Nannizziopsiaceae</taxon>
        <taxon>Emydomyces</taxon>
    </lineage>
</organism>
<dbReference type="EMBL" id="CP120627">
    <property type="protein sequence ID" value="WEW54598.1"/>
    <property type="molecule type" value="Genomic_DNA"/>
</dbReference>
<dbReference type="AlphaFoldDB" id="A0AAF0IFK8"/>